<gene>
    <name evidence="1" type="ORF">G4D61_09665</name>
</gene>
<reference evidence="1 2" key="1">
    <citation type="submission" date="2020-03" db="EMBL/GenBank/DDBJ databases">
        <title>Bacillus aquiflavi sp. nov., isolated from yellow water of strong flavor Chinese baijiu in Yibin region of China.</title>
        <authorList>
            <person name="Xie J."/>
        </authorList>
    </citation>
    <scope>NUCLEOTIDE SEQUENCE [LARGE SCALE GENOMIC DNA]</scope>
    <source>
        <strain evidence="1 2">Gsoil 114</strain>
    </source>
</reference>
<proteinExistence type="predicted"/>
<comment type="caution">
    <text evidence="1">The sequence shown here is derived from an EMBL/GenBank/DDBJ whole genome shotgun (WGS) entry which is preliminary data.</text>
</comment>
<accession>A0A6M0P679</accession>
<dbReference type="RefSeq" id="WP_081749949.1">
    <property type="nucleotide sequence ID" value="NZ_JAAIWK010000014.1"/>
</dbReference>
<evidence type="ECO:0000313" key="1">
    <source>
        <dbReference type="EMBL" id="NEY20226.1"/>
    </source>
</evidence>
<name>A0A6M0P679_9BACI</name>
<organism evidence="1 2">
    <name type="scientific">Heyndrickxia ginsengihumi</name>
    <dbReference type="NCBI Taxonomy" id="363870"/>
    <lineage>
        <taxon>Bacteria</taxon>
        <taxon>Bacillati</taxon>
        <taxon>Bacillota</taxon>
        <taxon>Bacilli</taxon>
        <taxon>Bacillales</taxon>
        <taxon>Bacillaceae</taxon>
        <taxon>Heyndrickxia</taxon>
    </lineage>
</organism>
<dbReference type="AlphaFoldDB" id="A0A6M0P679"/>
<dbReference type="EMBL" id="JAAIWK010000014">
    <property type="protein sequence ID" value="NEY20226.1"/>
    <property type="molecule type" value="Genomic_DNA"/>
</dbReference>
<evidence type="ECO:0000313" key="2">
    <source>
        <dbReference type="Proteomes" id="UP000476934"/>
    </source>
</evidence>
<keyword evidence="2" id="KW-1185">Reference proteome</keyword>
<dbReference type="Proteomes" id="UP000476934">
    <property type="component" value="Unassembled WGS sequence"/>
</dbReference>
<protein>
    <submittedName>
        <fullName evidence="1">Uncharacterized protein</fullName>
    </submittedName>
</protein>
<sequence>MVAIDTDLDKQCLIATVRDEVALGGKEVIHALKKRVEVYLTALSEAMIKEYMDFGSRWNNREALLARGD</sequence>